<feature type="non-terminal residue" evidence="4">
    <location>
        <position position="127"/>
    </location>
</feature>
<keyword evidence="2" id="KW-0472">Membrane</keyword>
<organism evidence="4 5">
    <name type="scientific">Erythranthe guttata</name>
    <name type="common">Yellow monkey flower</name>
    <name type="synonym">Mimulus guttatus</name>
    <dbReference type="NCBI Taxonomy" id="4155"/>
    <lineage>
        <taxon>Eukaryota</taxon>
        <taxon>Viridiplantae</taxon>
        <taxon>Streptophyta</taxon>
        <taxon>Embryophyta</taxon>
        <taxon>Tracheophyta</taxon>
        <taxon>Spermatophyta</taxon>
        <taxon>Magnoliopsida</taxon>
        <taxon>eudicotyledons</taxon>
        <taxon>Gunneridae</taxon>
        <taxon>Pentapetalae</taxon>
        <taxon>asterids</taxon>
        <taxon>lamiids</taxon>
        <taxon>Lamiales</taxon>
        <taxon>Phrymaceae</taxon>
        <taxon>Erythranthe</taxon>
    </lineage>
</organism>
<dbReference type="PANTHER" id="PTHR45676:SF84">
    <property type="entry name" value="RING-TYPE DOMAIN-CONTAINING PROTEIN"/>
    <property type="match status" value="1"/>
</dbReference>
<dbReference type="eggNOG" id="KOG0800">
    <property type="taxonomic scope" value="Eukaryota"/>
</dbReference>
<keyword evidence="5" id="KW-1185">Reference proteome</keyword>
<dbReference type="UniPathway" id="UPA00143"/>
<name>A0A022PU64_ERYGU</name>
<gene>
    <name evidence="4" type="ORF">MIMGU_mgv1a019310mg</name>
</gene>
<dbReference type="EMBL" id="KI632289">
    <property type="protein sequence ID" value="EYU19902.1"/>
    <property type="molecule type" value="Genomic_DNA"/>
</dbReference>
<feature type="transmembrane region" description="Helical" evidence="2">
    <location>
        <begin position="12"/>
        <end position="34"/>
    </location>
</feature>
<reference evidence="4 5" key="1">
    <citation type="journal article" date="2013" name="Proc. Natl. Acad. Sci. U.S.A.">
        <title>Fine-scale variation in meiotic recombination in Mimulus inferred from population shotgun sequencing.</title>
        <authorList>
            <person name="Hellsten U."/>
            <person name="Wright K.M."/>
            <person name="Jenkins J."/>
            <person name="Shu S."/>
            <person name="Yuan Y."/>
            <person name="Wessler S.R."/>
            <person name="Schmutz J."/>
            <person name="Willis J.H."/>
            <person name="Rokhsar D.S."/>
        </authorList>
    </citation>
    <scope>NUCLEOTIDE SEQUENCE [LARGE SCALE GENOMIC DNA]</scope>
    <source>
        <strain evidence="5">cv. DUN x IM62</strain>
    </source>
</reference>
<evidence type="ECO:0000313" key="4">
    <source>
        <dbReference type="EMBL" id="EYU19902.1"/>
    </source>
</evidence>
<sequence length="127" mass="13875">MAADDEDTGLVLKLIICLIAAASAAVVVTIYHCITAKQHTNHRRRDPPAPPETTTAYDLEAMSMENSVAELLPARKFEKGVVEDGASCAICLCEFEDGEEVRTLPECAHAFHAPCIDMWLYSHSNCP</sequence>
<keyword evidence="2" id="KW-0812">Transmembrane</keyword>
<keyword evidence="1" id="KW-0479">Metal-binding</keyword>
<dbReference type="PANTHER" id="PTHR45676">
    <property type="entry name" value="RING-H2 FINGER PROTEIN ATL51-RELATED"/>
    <property type="match status" value="1"/>
</dbReference>
<evidence type="ECO:0000313" key="5">
    <source>
        <dbReference type="Proteomes" id="UP000030748"/>
    </source>
</evidence>
<keyword evidence="2" id="KW-1133">Transmembrane helix</keyword>
<dbReference type="Gene3D" id="3.30.40.10">
    <property type="entry name" value="Zinc/RING finger domain, C3HC4 (zinc finger)"/>
    <property type="match status" value="1"/>
</dbReference>
<evidence type="ECO:0000259" key="3">
    <source>
        <dbReference type="PROSITE" id="PS50089"/>
    </source>
</evidence>
<dbReference type="Proteomes" id="UP000030748">
    <property type="component" value="Unassembled WGS sequence"/>
</dbReference>
<dbReference type="Pfam" id="PF13639">
    <property type="entry name" value="zf-RING_2"/>
    <property type="match status" value="1"/>
</dbReference>
<dbReference type="GO" id="GO:0008270">
    <property type="term" value="F:zinc ion binding"/>
    <property type="evidence" value="ECO:0007669"/>
    <property type="project" value="UniProtKB-KW"/>
</dbReference>
<dbReference type="SUPFAM" id="SSF57850">
    <property type="entry name" value="RING/U-box"/>
    <property type="match status" value="1"/>
</dbReference>
<accession>A0A022PU64</accession>
<dbReference type="GO" id="GO:0016567">
    <property type="term" value="P:protein ubiquitination"/>
    <property type="evidence" value="ECO:0000318"/>
    <property type="project" value="GO_Central"/>
</dbReference>
<feature type="domain" description="RING-type" evidence="3">
    <location>
        <begin position="88"/>
        <end position="127"/>
    </location>
</feature>
<dbReference type="InterPro" id="IPR001841">
    <property type="entry name" value="Znf_RING"/>
</dbReference>
<protein>
    <recommendedName>
        <fullName evidence="3">RING-type domain-containing protein</fullName>
    </recommendedName>
</protein>
<dbReference type="InterPro" id="IPR013083">
    <property type="entry name" value="Znf_RING/FYVE/PHD"/>
</dbReference>
<proteinExistence type="predicted"/>
<dbReference type="CDD" id="cd16461">
    <property type="entry name" value="RING-H2_EL5-like"/>
    <property type="match status" value="1"/>
</dbReference>
<keyword evidence="1" id="KW-0862">Zinc</keyword>
<dbReference type="AlphaFoldDB" id="A0A022PU64"/>
<dbReference type="PROSITE" id="PS50089">
    <property type="entry name" value="ZF_RING_2"/>
    <property type="match status" value="1"/>
</dbReference>
<keyword evidence="1" id="KW-0863">Zinc-finger</keyword>
<evidence type="ECO:0000256" key="2">
    <source>
        <dbReference type="SAM" id="Phobius"/>
    </source>
</evidence>
<evidence type="ECO:0000256" key="1">
    <source>
        <dbReference type="PROSITE-ProRule" id="PRU00175"/>
    </source>
</evidence>